<feature type="region of interest" description="Disordered" evidence="1">
    <location>
        <begin position="354"/>
        <end position="400"/>
    </location>
</feature>
<comment type="caution">
    <text evidence="3">The sequence shown here is derived from an EMBL/GenBank/DDBJ whole genome shotgun (WGS) entry which is preliminary data.</text>
</comment>
<organism evidence="3 4">
    <name type="scientific">Podospora fimiseda</name>
    <dbReference type="NCBI Taxonomy" id="252190"/>
    <lineage>
        <taxon>Eukaryota</taxon>
        <taxon>Fungi</taxon>
        <taxon>Dikarya</taxon>
        <taxon>Ascomycota</taxon>
        <taxon>Pezizomycotina</taxon>
        <taxon>Sordariomycetes</taxon>
        <taxon>Sordariomycetidae</taxon>
        <taxon>Sordariales</taxon>
        <taxon>Podosporaceae</taxon>
        <taxon>Podospora</taxon>
    </lineage>
</organism>
<keyword evidence="2" id="KW-1133">Transmembrane helix</keyword>
<evidence type="ECO:0000256" key="1">
    <source>
        <dbReference type="SAM" id="MobiDB-lite"/>
    </source>
</evidence>
<evidence type="ECO:0000313" key="4">
    <source>
        <dbReference type="Proteomes" id="UP001301958"/>
    </source>
</evidence>
<protein>
    <submittedName>
        <fullName evidence="3">Uncharacterized protein</fullName>
    </submittedName>
</protein>
<dbReference type="PANTHER" id="PTHR38122">
    <property type="entry name" value="GLYCOPROTEIN X"/>
    <property type="match status" value="1"/>
</dbReference>
<dbReference type="AlphaFoldDB" id="A0AAN7BZQ0"/>
<sequence>MSRLKRGNAVRQYGTMGPPPECAFMCNSAESETETLGKTPSLCAKGSVFINSYASCSECVLALPDSSFYQDVYLKPTFQTYLDYCTSIEVKTTSQAPVETTTPPSPTAEPPNTTPEPRIESTLTPPEEETTTLAETRASAEETQSSPSPTNSPSSPSPLLSPTSQLSTTSPLSTTTTTTTTTKTPPSTIIKTQFRTHSSSPTTTSPQSGPLITIITPPGSDSNTPPPPPVPSSSPPSSSSSLSLPLLLTAILVPLLLFTLTLLIAFCIWLRKRQEKQLQQQIKLMAAAPSSIFSESAQMIDGRSLYSLPAGSVVIGGPRSIYEADALPVYREVMGSHPNRVLVEMSAVRSVGEMSGGGYGNREGSLRDGNTRSVRNWNDGSVSGRRDKSGSVRGRERVVSDVSGLGLGEERRVRNSWE</sequence>
<feature type="region of interest" description="Disordered" evidence="1">
    <location>
        <begin position="93"/>
        <end position="239"/>
    </location>
</feature>
<dbReference type="Proteomes" id="UP001301958">
    <property type="component" value="Unassembled WGS sequence"/>
</dbReference>
<feature type="compositionally biased region" description="Pro residues" evidence="1">
    <location>
        <begin position="224"/>
        <end position="234"/>
    </location>
</feature>
<proteinExistence type="predicted"/>
<evidence type="ECO:0000256" key="2">
    <source>
        <dbReference type="SAM" id="Phobius"/>
    </source>
</evidence>
<accession>A0AAN7BZQ0</accession>
<feature type="compositionally biased region" description="Basic and acidic residues" evidence="1">
    <location>
        <begin position="384"/>
        <end position="399"/>
    </location>
</feature>
<feature type="compositionally biased region" description="Low complexity" evidence="1">
    <location>
        <begin position="120"/>
        <end position="188"/>
    </location>
</feature>
<reference evidence="3" key="2">
    <citation type="submission" date="2023-05" db="EMBL/GenBank/DDBJ databases">
        <authorList>
            <consortium name="Lawrence Berkeley National Laboratory"/>
            <person name="Steindorff A."/>
            <person name="Hensen N."/>
            <person name="Bonometti L."/>
            <person name="Westerberg I."/>
            <person name="Brannstrom I.O."/>
            <person name="Guillou S."/>
            <person name="Cros-Aarteil S."/>
            <person name="Calhoun S."/>
            <person name="Haridas S."/>
            <person name="Kuo A."/>
            <person name="Mondo S."/>
            <person name="Pangilinan J."/>
            <person name="Riley R."/>
            <person name="Labutti K."/>
            <person name="Andreopoulos B."/>
            <person name="Lipzen A."/>
            <person name="Chen C."/>
            <person name="Yanf M."/>
            <person name="Daum C."/>
            <person name="Ng V."/>
            <person name="Clum A."/>
            <person name="Ohm R."/>
            <person name="Martin F."/>
            <person name="Silar P."/>
            <person name="Natvig D."/>
            <person name="Lalanne C."/>
            <person name="Gautier V."/>
            <person name="Ament-Velasquez S.L."/>
            <person name="Kruys A."/>
            <person name="Hutchinson M.I."/>
            <person name="Powell A.J."/>
            <person name="Barry K."/>
            <person name="Miller A.N."/>
            <person name="Grigoriev I.V."/>
            <person name="Debuchy R."/>
            <person name="Gladieux P."/>
            <person name="Thoren M.H."/>
            <person name="Johannesson H."/>
        </authorList>
    </citation>
    <scope>NUCLEOTIDE SEQUENCE</scope>
    <source>
        <strain evidence="3">CBS 990.96</strain>
    </source>
</reference>
<dbReference type="PANTHER" id="PTHR38122:SF1">
    <property type="entry name" value="GLYCOPROTEIN X"/>
    <property type="match status" value="1"/>
</dbReference>
<keyword evidence="4" id="KW-1185">Reference proteome</keyword>
<evidence type="ECO:0000313" key="3">
    <source>
        <dbReference type="EMBL" id="KAK4232540.1"/>
    </source>
</evidence>
<feature type="compositionally biased region" description="Polar residues" evidence="1">
    <location>
        <begin position="371"/>
        <end position="381"/>
    </location>
</feature>
<gene>
    <name evidence="3" type="ORF">QBC38DRAFT_540642</name>
</gene>
<feature type="compositionally biased region" description="Pro residues" evidence="1">
    <location>
        <begin position="103"/>
        <end position="114"/>
    </location>
</feature>
<feature type="compositionally biased region" description="Low complexity" evidence="1">
    <location>
        <begin position="198"/>
        <end position="223"/>
    </location>
</feature>
<feature type="transmembrane region" description="Helical" evidence="2">
    <location>
        <begin position="242"/>
        <end position="270"/>
    </location>
</feature>
<keyword evidence="2" id="KW-0812">Transmembrane</keyword>
<reference evidence="3" key="1">
    <citation type="journal article" date="2023" name="Mol. Phylogenet. Evol.">
        <title>Genome-scale phylogeny and comparative genomics of the fungal order Sordariales.</title>
        <authorList>
            <person name="Hensen N."/>
            <person name="Bonometti L."/>
            <person name="Westerberg I."/>
            <person name="Brannstrom I.O."/>
            <person name="Guillou S."/>
            <person name="Cros-Aarteil S."/>
            <person name="Calhoun S."/>
            <person name="Haridas S."/>
            <person name="Kuo A."/>
            <person name="Mondo S."/>
            <person name="Pangilinan J."/>
            <person name="Riley R."/>
            <person name="LaButti K."/>
            <person name="Andreopoulos B."/>
            <person name="Lipzen A."/>
            <person name="Chen C."/>
            <person name="Yan M."/>
            <person name="Daum C."/>
            <person name="Ng V."/>
            <person name="Clum A."/>
            <person name="Steindorff A."/>
            <person name="Ohm R.A."/>
            <person name="Martin F."/>
            <person name="Silar P."/>
            <person name="Natvig D.O."/>
            <person name="Lalanne C."/>
            <person name="Gautier V."/>
            <person name="Ament-Velasquez S.L."/>
            <person name="Kruys A."/>
            <person name="Hutchinson M.I."/>
            <person name="Powell A.J."/>
            <person name="Barry K."/>
            <person name="Miller A.N."/>
            <person name="Grigoriev I.V."/>
            <person name="Debuchy R."/>
            <person name="Gladieux P."/>
            <person name="Hiltunen Thoren M."/>
            <person name="Johannesson H."/>
        </authorList>
    </citation>
    <scope>NUCLEOTIDE SEQUENCE</scope>
    <source>
        <strain evidence="3">CBS 990.96</strain>
    </source>
</reference>
<dbReference type="EMBL" id="MU865287">
    <property type="protein sequence ID" value="KAK4232540.1"/>
    <property type="molecule type" value="Genomic_DNA"/>
</dbReference>
<keyword evidence="2" id="KW-0472">Membrane</keyword>
<name>A0AAN7BZQ0_9PEZI</name>